<evidence type="ECO:0000313" key="1">
    <source>
        <dbReference type="EMBL" id="SJL02789.1"/>
    </source>
</evidence>
<organism evidence="1 2">
    <name type="scientific">Armillaria ostoyae</name>
    <name type="common">Armillaria root rot fungus</name>
    <dbReference type="NCBI Taxonomy" id="47428"/>
    <lineage>
        <taxon>Eukaryota</taxon>
        <taxon>Fungi</taxon>
        <taxon>Dikarya</taxon>
        <taxon>Basidiomycota</taxon>
        <taxon>Agaricomycotina</taxon>
        <taxon>Agaricomycetes</taxon>
        <taxon>Agaricomycetidae</taxon>
        <taxon>Agaricales</taxon>
        <taxon>Marasmiineae</taxon>
        <taxon>Physalacriaceae</taxon>
        <taxon>Armillaria</taxon>
    </lineage>
</organism>
<evidence type="ECO:0000313" key="2">
    <source>
        <dbReference type="Proteomes" id="UP000219338"/>
    </source>
</evidence>
<dbReference type="Proteomes" id="UP000219338">
    <property type="component" value="Unassembled WGS sequence"/>
</dbReference>
<protein>
    <submittedName>
        <fullName evidence="1">Uncharacterized protein</fullName>
    </submittedName>
</protein>
<accession>A0A284R251</accession>
<reference evidence="2" key="1">
    <citation type="journal article" date="2017" name="Nat. Ecol. Evol.">
        <title>Genome expansion and lineage-specific genetic innovations in the forest pathogenic fungi Armillaria.</title>
        <authorList>
            <person name="Sipos G."/>
            <person name="Prasanna A.N."/>
            <person name="Walter M.C."/>
            <person name="O'Connor E."/>
            <person name="Balint B."/>
            <person name="Krizsan K."/>
            <person name="Kiss B."/>
            <person name="Hess J."/>
            <person name="Varga T."/>
            <person name="Slot J."/>
            <person name="Riley R."/>
            <person name="Boka B."/>
            <person name="Rigling D."/>
            <person name="Barry K."/>
            <person name="Lee J."/>
            <person name="Mihaltcheva S."/>
            <person name="LaButti K."/>
            <person name="Lipzen A."/>
            <person name="Waldron R."/>
            <person name="Moloney N.M."/>
            <person name="Sperisen C."/>
            <person name="Kredics L."/>
            <person name="Vagvoelgyi C."/>
            <person name="Patrignani A."/>
            <person name="Fitzpatrick D."/>
            <person name="Nagy I."/>
            <person name="Doyle S."/>
            <person name="Anderson J.B."/>
            <person name="Grigoriev I.V."/>
            <person name="Gueldener U."/>
            <person name="Muensterkoetter M."/>
            <person name="Nagy L.G."/>
        </authorList>
    </citation>
    <scope>NUCLEOTIDE SEQUENCE [LARGE SCALE GENOMIC DNA]</scope>
    <source>
        <strain evidence="2">C18/9</strain>
    </source>
</reference>
<gene>
    <name evidence="1" type="ORF">ARMOST_06126</name>
</gene>
<sequence length="67" mass="7785">MSRGDKKSERALPPGNPITRIPVKYSRPYHRKIQQFNHLTVTSAWCSALPYRRRMSLVSAVLLIMLF</sequence>
<proteinExistence type="predicted"/>
<dbReference type="AlphaFoldDB" id="A0A284R251"/>
<dbReference type="EMBL" id="FUEG01000004">
    <property type="protein sequence ID" value="SJL02789.1"/>
    <property type="molecule type" value="Genomic_DNA"/>
</dbReference>
<name>A0A284R251_ARMOS</name>
<keyword evidence="2" id="KW-1185">Reference proteome</keyword>